<proteinExistence type="predicted"/>
<dbReference type="AlphaFoldDB" id="A0A023X7V9"/>
<gene>
    <name evidence="1" type="ORF">RradSPS_3140</name>
</gene>
<keyword evidence="2" id="KW-1185">Reference proteome</keyword>
<name>A0A023X7V9_RUBRA</name>
<accession>A0A023X7V9</accession>
<evidence type="ECO:0000313" key="2">
    <source>
        <dbReference type="Proteomes" id="UP000025229"/>
    </source>
</evidence>
<organism evidence="1 2">
    <name type="scientific">Rubrobacter radiotolerans</name>
    <name type="common">Arthrobacter radiotolerans</name>
    <dbReference type="NCBI Taxonomy" id="42256"/>
    <lineage>
        <taxon>Bacteria</taxon>
        <taxon>Bacillati</taxon>
        <taxon>Actinomycetota</taxon>
        <taxon>Rubrobacteria</taxon>
        <taxon>Rubrobacterales</taxon>
        <taxon>Rubrobacteraceae</taxon>
        <taxon>Rubrobacter</taxon>
    </lineage>
</organism>
<evidence type="ECO:0000313" key="1">
    <source>
        <dbReference type="EMBL" id="AHY48423.1"/>
    </source>
</evidence>
<dbReference type="EMBL" id="CP007517">
    <property type="protein sequence ID" value="AHY48423.1"/>
    <property type="molecule type" value="Genomic_DNA"/>
</dbReference>
<protein>
    <submittedName>
        <fullName evidence="1">Uncharacterized protein</fullName>
    </submittedName>
</protein>
<dbReference type="KEGG" id="rrd:RradSPS_3140"/>
<dbReference type="HOGENOM" id="CLU_2095056_0_0_11"/>
<keyword evidence="1" id="KW-0614">Plasmid</keyword>
<reference evidence="1 2" key="1">
    <citation type="submission" date="2014-03" db="EMBL/GenBank/DDBJ databases">
        <title>Complete genome sequence of the Radio-Resistant Rubrobacter radiotolerans RSPS-4.</title>
        <authorList>
            <person name="Egas C.C."/>
            <person name="Barroso C.C."/>
            <person name="Froufe H.J.C."/>
            <person name="Pacheco J.J."/>
            <person name="Albuquerque L.L."/>
            <person name="da Costa M.M.S."/>
        </authorList>
    </citation>
    <scope>NUCLEOTIDE SEQUENCE [LARGE SCALE GENOMIC DNA]</scope>
    <source>
        <strain evidence="1 2">RSPS-4</strain>
        <plasmid evidence="1 2">3</plasmid>
    </source>
</reference>
<dbReference type="Proteomes" id="UP000025229">
    <property type="component" value="Plasmid 3"/>
</dbReference>
<sequence>MLPDVLSRYARRACSMSLVKAADHCTWEEAASALDIPPVSGRAMANKVVSLLNALGTADRFDATLRDIVARVARRGSLVDYGMRRRALAGFTVIEWEEWREMCRGVGVHLAFRGGR</sequence>
<geneLocation type="plasmid" evidence="1">
    <name>3</name>
</geneLocation>